<keyword evidence="2" id="KW-1133">Transmembrane helix</keyword>
<gene>
    <name evidence="3" type="ORF">ANCCAN_13683</name>
</gene>
<keyword evidence="2" id="KW-0812">Transmembrane</keyword>
<feature type="compositionally biased region" description="Polar residues" evidence="1">
    <location>
        <begin position="165"/>
        <end position="178"/>
    </location>
</feature>
<evidence type="ECO:0000256" key="2">
    <source>
        <dbReference type="SAM" id="Phobius"/>
    </source>
</evidence>
<feature type="region of interest" description="Disordered" evidence="1">
    <location>
        <begin position="194"/>
        <end position="339"/>
    </location>
</feature>
<organism evidence="3 4">
    <name type="scientific">Ancylostoma caninum</name>
    <name type="common">Dog hookworm</name>
    <dbReference type="NCBI Taxonomy" id="29170"/>
    <lineage>
        <taxon>Eukaryota</taxon>
        <taxon>Metazoa</taxon>
        <taxon>Ecdysozoa</taxon>
        <taxon>Nematoda</taxon>
        <taxon>Chromadorea</taxon>
        <taxon>Rhabditida</taxon>
        <taxon>Rhabditina</taxon>
        <taxon>Rhabditomorpha</taxon>
        <taxon>Strongyloidea</taxon>
        <taxon>Ancylostomatidae</taxon>
        <taxon>Ancylostomatinae</taxon>
        <taxon>Ancylostoma</taxon>
    </lineage>
</organism>
<keyword evidence="4" id="KW-1185">Reference proteome</keyword>
<feature type="region of interest" description="Disordered" evidence="1">
    <location>
        <begin position="156"/>
        <end position="178"/>
    </location>
</feature>
<evidence type="ECO:0000313" key="4">
    <source>
        <dbReference type="Proteomes" id="UP000252519"/>
    </source>
</evidence>
<keyword evidence="2" id="KW-0472">Membrane</keyword>
<feature type="compositionally biased region" description="Polar residues" evidence="1">
    <location>
        <begin position="226"/>
        <end position="244"/>
    </location>
</feature>
<protein>
    <submittedName>
        <fullName evidence="3">Uncharacterized protein</fullName>
    </submittedName>
</protein>
<accession>A0A368G7R4</accession>
<proteinExistence type="predicted"/>
<sequence>MTLFGTTELMDYRVYPFTEKTMRCIRRKAGILGGIALVFTIINSAFVWPALRNYLIFLKESPTSSLAAAAMDPRIFTSGGAQSQVPIAAPYLGPVDHPNYSKSMMSPAYAQTNQFPVHPYSIYAPLRDPLALGGPRDLSPKFRSQQQFANQQFPNQQFPNQQFPSSTTNPTYPQPTASSAVPMQFYQQNLALGSMLPGGTAKDFENPGSHSRNSSDTDNELLQRYPRTSNFPSNTTSQKYNGYDSNLDRQNENPSNDPWESSLYPRSSAYPSEGRSRGYGTGLTRDNERERTDRTSAYPRNHRHSRYPSDLDQPHQSSGLPRDPGQSVLPSEIEPLPDY</sequence>
<evidence type="ECO:0000256" key="1">
    <source>
        <dbReference type="SAM" id="MobiDB-lite"/>
    </source>
</evidence>
<dbReference type="OrthoDB" id="10508969at2759"/>
<feature type="compositionally biased region" description="Basic and acidic residues" evidence="1">
    <location>
        <begin position="285"/>
        <end position="294"/>
    </location>
</feature>
<feature type="transmembrane region" description="Helical" evidence="2">
    <location>
        <begin position="29"/>
        <end position="51"/>
    </location>
</feature>
<comment type="caution">
    <text evidence="3">The sequence shown here is derived from an EMBL/GenBank/DDBJ whole genome shotgun (WGS) entry which is preliminary data.</text>
</comment>
<dbReference type="Proteomes" id="UP000252519">
    <property type="component" value="Unassembled WGS sequence"/>
</dbReference>
<dbReference type="AlphaFoldDB" id="A0A368G7R4"/>
<name>A0A368G7R4_ANCCA</name>
<evidence type="ECO:0000313" key="3">
    <source>
        <dbReference type="EMBL" id="RCN40392.1"/>
    </source>
</evidence>
<reference evidence="3 4" key="1">
    <citation type="submission" date="2014-10" db="EMBL/GenBank/DDBJ databases">
        <title>Draft genome of the hookworm Ancylostoma caninum.</title>
        <authorList>
            <person name="Mitreva M."/>
        </authorList>
    </citation>
    <scope>NUCLEOTIDE SEQUENCE [LARGE SCALE GENOMIC DNA]</scope>
    <source>
        <strain evidence="3 4">Baltimore</strain>
    </source>
</reference>
<dbReference type="EMBL" id="JOJR01000287">
    <property type="protein sequence ID" value="RCN40392.1"/>
    <property type="molecule type" value="Genomic_DNA"/>
</dbReference>